<protein>
    <recommendedName>
        <fullName evidence="2">TubC N-terminal docking domain-containing protein</fullName>
    </recommendedName>
</protein>
<accession>A0AAU7EX51</accession>
<gene>
    <name evidence="1" type="ORF">ABHN08_25545</name>
</gene>
<proteinExistence type="predicted"/>
<dbReference type="EMBL" id="CP157354">
    <property type="protein sequence ID" value="XBL95990.1"/>
    <property type="molecule type" value="Genomic_DNA"/>
</dbReference>
<name>A0AAU7EX51_9PSED</name>
<dbReference type="AlphaFoldDB" id="A0AAU7EX51"/>
<evidence type="ECO:0000313" key="1">
    <source>
        <dbReference type="EMBL" id="XBL95990.1"/>
    </source>
</evidence>
<sequence length="190" mass="21123">MSAAELMYRASAAGVEMTVSQNGRLKLRADFEPHAELLAELAAHKFEIIAALSAANDPISPTAWLSRVARLLGTNPVVLLKRAHLDEHDLVELAGTDAALVADMIRASPAWINRPQRIEQPAEVHVAEQLEQQHTVQTATTASRAWREADVRYINHLMSCRACHAPTGRYCALGDYLRQRYNDTPMEMNE</sequence>
<evidence type="ECO:0008006" key="2">
    <source>
        <dbReference type="Google" id="ProtNLM"/>
    </source>
</evidence>
<organism evidence="1">
    <name type="scientific">Pseudomonas iranensis</name>
    <dbReference type="NCBI Taxonomy" id="2745503"/>
    <lineage>
        <taxon>Bacteria</taxon>
        <taxon>Pseudomonadati</taxon>
        <taxon>Pseudomonadota</taxon>
        <taxon>Gammaproteobacteria</taxon>
        <taxon>Pseudomonadales</taxon>
        <taxon>Pseudomonadaceae</taxon>
        <taxon>Pseudomonas</taxon>
    </lineage>
</organism>
<reference evidence="1" key="1">
    <citation type="submission" date="2024-05" db="EMBL/GenBank/DDBJ databases">
        <title>Draft genome sequence of Pseudomonas iranensis M7D1.</title>
        <authorList>
            <person name="Miller S.L."/>
            <person name="Nsubuga A."/>
            <person name="Lu N."/>
            <person name="King J."/>
            <person name="Shears P."/>
            <person name="Lawson P.A."/>
        </authorList>
    </citation>
    <scope>NUCLEOTIDE SEQUENCE</scope>
    <source>
        <strain evidence="1">M7D1</strain>
    </source>
</reference>